<evidence type="ECO:0000313" key="4">
    <source>
        <dbReference type="Proteomes" id="UP001162318"/>
    </source>
</evidence>
<dbReference type="InterPro" id="IPR028098">
    <property type="entry name" value="Glyco_trans_4-like_N"/>
</dbReference>
<evidence type="ECO:0000259" key="1">
    <source>
        <dbReference type="Pfam" id="PF00534"/>
    </source>
</evidence>
<comment type="caution">
    <text evidence="3">The sequence shown here is derived from an EMBL/GenBank/DDBJ whole genome shotgun (WGS) entry which is preliminary data.</text>
</comment>
<proteinExistence type="predicted"/>
<dbReference type="Proteomes" id="UP001162318">
    <property type="component" value="Unassembled WGS sequence"/>
</dbReference>
<protein>
    <submittedName>
        <fullName evidence="3">Glycosyltransferase</fullName>
    </submittedName>
</protein>
<dbReference type="Gene3D" id="3.40.50.2000">
    <property type="entry name" value="Glycogen Phosphorylase B"/>
    <property type="match status" value="2"/>
</dbReference>
<gene>
    <name evidence="3" type="ORF">N5J77_24400</name>
</gene>
<evidence type="ECO:0000259" key="2">
    <source>
        <dbReference type="Pfam" id="PF13579"/>
    </source>
</evidence>
<dbReference type="PANTHER" id="PTHR12526">
    <property type="entry name" value="GLYCOSYLTRANSFERASE"/>
    <property type="match status" value="1"/>
</dbReference>
<feature type="domain" description="Glycosyl transferase family 1" evidence="1">
    <location>
        <begin position="186"/>
        <end position="329"/>
    </location>
</feature>
<evidence type="ECO:0000313" key="3">
    <source>
        <dbReference type="EMBL" id="MDH2134277.1"/>
    </source>
</evidence>
<dbReference type="Pfam" id="PF13579">
    <property type="entry name" value="Glyco_trans_4_4"/>
    <property type="match status" value="1"/>
</dbReference>
<dbReference type="EMBL" id="JAOCKX010000053">
    <property type="protein sequence ID" value="MDH2134277.1"/>
    <property type="molecule type" value="Genomic_DNA"/>
</dbReference>
<dbReference type="SUPFAM" id="SSF53756">
    <property type="entry name" value="UDP-Glycosyltransferase/glycogen phosphorylase"/>
    <property type="match status" value="1"/>
</dbReference>
<sequence length="361" mass="39038">MLSQGGTDRVTALLARGYAEAGFDVELLILCRGGTAQSLLSDLLGPAVTVRYISHRSSWRTVDLLRLFPALVRALRESVPDILISTANNTAWICAAARERAGIESMRLVLKTTNPVVGSRHRGPIRQFRRWGYGHAFSCATAIWTLSGAETAMLQLAYPQAARRIRTVINPYVTNAMLAPAALPASPTAPPLVLGIGRLTRQKRFDLLIRAFSLVRHPEARLVILGEGGERSRLSKLVATLGLTDRVTLPGYVTDVAGWLNQTDLFVLPSRYEGLPAVALEAMAANCPVLSTDCFAAARALLSVAEGCGIIEKADPAELARMIDSRLDRTKPTTLREIAQGHSVAGGIADHVNALCELWED</sequence>
<organism evidence="3 4">
    <name type="scientific">Sphingobium yanoikuyae</name>
    <name type="common">Sphingomonas yanoikuyae</name>
    <dbReference type="NCBI Taxonomy" id="13690"/>
    <lineage>
        <taxon>Bacteria</taxon>
        <taxon>Pseudomonadati</taxon>
        <taxon>Pseudomonadota</taxon>
        <taxon>Alphaproteobacteria</taxon>
        <taxon>Sphingomonadales</taxon>
        <taxon>Sphingomonadaceae</taxon>
        <taxon>Sphingobium</taxon>
    </lineage>
</organism>
<dbReference type="GO" id="GO:0016757">
    <property type="term" value="F:glycosyltransferase activity"/>
    <property type="evidence" value="ECO:0007669"/>
    <property type="project" value="UniProtKB-ARBA"/>
</dbReference>
<dbReference type="Pfam" id="PF00534">
    <property type="entry name" value="Glycos_transf_1"/>
    <property type="match status" value="1"/>
</dbReference>
<reference evidence="3" key="1">
    <citation type="submission" date="2022-09" db="EMBL/GenBank/DDBJ databases">
        <title>Intensive care unit water sources are persistently colonized with multi-drug resistant bacteria and are the site of extensive horizontal gene transfer of antibiotic resistance genes.</title>
        <authorList>
            <person name="Diorio-Toth L."/>
        </authorList>
    </citation>
    <scope>NUCLEOTIDE SEQUENCE</scope>
    <source>
        <strain evidence="3">GD03659</strain>
    </source>
</reference>
<dbReference type="CDD" id="cd03811">
    <property type="entry name" value="GT4_GT28_WabH-like"/>
    <property type="match status" value="1"/>
</dbReference>
<accession>A0AA43BEZ0</accession>
<name>A0AA43BEZ0_SPHYA</name>
<dbReference type="InterPro" id="IPR001296">
    <property type="entry name" value="Glyco_trans_1"/>
</dbReference>
<dbReference type="AlphaFoldDB" id="A0AA43BEZ0"/>
<feature type="domain" description="Glycosyltransferase subfamily 4-like N-terminal" evidence="2">
    <location>
        <begin position="5"/>
        <end position="165"/>
    </location>
</feature>